<evidence type="ECO:0000313" key="3">
    <source>
        <dbReference type="Proteomes" id="UP000050482"/>
    </source>
</evidence>
<keyword evidence="1" id="KW-1133">Transmembrane helix</keyword>
<dbReference type="AlphaFoldDB" id="A0A0P9CCZ1"/>
<proteinExistence type="predicted"/>
<feature type="transmembrane region" description="Helical" evidence="1">
    <location>
        <begin position="7"/>
        <end position="28"/>
    </location>
</feature>
<sequence>MSRTGGFLFYLGTVVMVVELIANIVSIVRLSSIHAVGMNWGSTIVVLFGSFYQGGTLMGIGKIIELLERKR</sequence>
<dbReference type="STRING" id="471514.AN477_11640"/>
<reference evidence="2 3" key="1">
    <citation type="submission" date="2015-09" db="EMBL/GenBank/DDBJ databases">
        <title>Draft genome sequence of Alicyclobacillus ferrooxydans DSM 22381.</title>
        <authorList>
            <person name="Hemp J."/>
        </authorList>
    </citation>
    <scope>NUCLEOTIDE SEQUENCE [LARGE SCALE GENOMIC DNA]</scope>
    <source>
        <strain evidence="2 3">TC-34</strain>
    </source>
</reference>
<feature type="transmembrane region" description="Helical" evidence="1">
    <location>
        <begin position="40"/>
        <end position="61"/>
    </location>
</feature>
<protein>
    <submittedName>
        <fullName evidence="2">Uncharacterized protein</fullName>
    </submittedName>
</protein>
<dbReference type="EMBL" id="LJCO01000048">
    <property type="protein sequence ID" value="KPV43481.1"/>
    <property type="molecule type" value="Genomic_DNA"/>
</dbReference>
<keyword evidence="3" id="KW-1185">Reference proteome</keyword>
<dbReference type="RefSeq" id="WP_054969337.1">
    <property type="nucleotide sequence ID" value="NZ_LJCO01000048.1"/>
</dbReference>
<name>A0A0P9CCZ1_9BACL</name>
<comment type="caution">
    <text evidence="2">The sequence shown here is derived from an EMBL/GenBank/DDBJ whole genome shotgun (WGS) entry which is preliminary data.</text>
</comment>
<keyword evidence="1" id="KW-0812">Transmembrane</keyword>
<keyword evidence="1" id="KW-0472">Membrane</keyword>
<evidence type="ECO:0000313" key="2">
    <source>
        <dbReference type="EMBL" id="KPV43481.1"/>
    </source>
</evidence>
<evidence type="ECO:0000256" key="1">
    <source>
        <dbReference type="SAM" id="Phobius"/>
    </source>
</evidence>
<gene>
    <name evidence="2" type="ORF">AN477_11640</name>
</gene>
<dbReference type="PATRIC" id="fig|471514.4.peg.703"/>
<dbReference type="OrthoDB" id="9929667at2"/>
<accession>A0A0P9CCZ1</accession>
<dbReference type="Proteomes" id="UP000050482">
    <property type="component" value="Unassembled WGS sequence"/>
</dbReference>
<organism evidence="2 3">
    <name type="scientific">Alicyclobacillus ferrooxydans</name>
    <dbReference type="NCBI Taxonomy" id="471514"/>
    <lineage>
        <taxon>Bacteria</taxon>
        <taxon>Bacillati</taxon>
        <taxon>Bacillota</taxon>
        <taxon>Bacilli</taxon>
        <taxon>Bacillales</taxon>
        <taxon>Alicyclobacillaceae</taxon>
        <taxon>Alicyclobacillus</taxon>
    </lineage>
</organism>